<organism evidence="2 3">
    <name type="scientific">Glomus cerebriforme</name>
    <dbReference type="NCBI Taxonomy" id="658196"/>
    <lineage>
        <taxon>Eukaryota</taxon>
        <taxon>Fungi</taxon>
        <taxon>Fungi incertae sedis</taxon>
        <taxon>Mucoromycota</taxon>
        <taxon>Glomeromycotina</taxon>
        <taxon>Glomeromycetes</taxon>
        <taxon>Glomerales</taxon>
        <taxon>Glomeraceae</taxon>
        <taxon>Glomus</taxon>
    </lineage>
</organism>
<gene>
    <name evidence="2" type="ORF">C1645_794794</name>
</gene>
<dbReference type="Gene3D" id="2.60.120.590">
    <property type="entry name" value="Alpha-ketoglutarate-dependent dioxygenase AlkB-like"/>
    <property type="match status" value="1"/>
</dbReference>
<dbReference type="InterPro" id="IPR037151">
    <property type="entry name" value="AlkB-like_sf"/>
</dbReference>
<dbReference type="GO" id="GO:0051747">
    <property type="term" value="F:cytosine C-5 DNA demethylase activity"/>
    <property type="evidence" value="ECO:0007669"/>
    <property type="project" value="TreeGrafter"/>
</dbReference>
<reference evidence="2 3" key="1">
    <citation type="submission" date="2018-06" db="EMBL/GenBank/DDBJ databases">
        <title>Comparative genomics reveals the genomic features of Rhizophagus irregularis, R. cerebriforme, R. diaphanum and Gigaspora rosea, and their symbiotic lifestyle signature.</title>
        <authorList>
            <person name="Morin E."/>
            <person name="San Clemente H."/>
            <person name="Chen E.C.H."/>
            <person name="De La Providencia I."/>
            <person name="Hainaut M."/>
            <person name="Kuo A."/>
            <person name="Kohler A."/>
            <person name="Murat C."/>
            <person name="Tang N."/>
            <person name="Roy S."/>
            <person name="Loubradou J."/>
            <person name="Henrissat B."/>
            <person name="Grigoriev I.V."/>
            <person name="Corradi N."/>
            <person name="Roux C."/>
            <person name="Martin F.M."/>
        </authorList>
    </citation>
    <scope>NUCLEOTIDE SEQUENCE [LARGE SCALE GENOMIC DNA]</scope>
    <source>
        <strain evidence="2 3">DAOM 227022</strain>
    </source>
</reference>
<evidence type="ECO:0000259" key="1">
    <source>
        <dbReference type="Pfam" id="PF13532"/>
    </source>
</evidence>
<proteinExistence type="predicted"/>
<dbReference type="GO" id="GO:0008198">
    <property type="term" value="F:ferrous iron binding"/>
    <property type="evidence" value="ECO:0007669"/>
    <property type="project" value="TreeGrafter"/>
</dbReference>
<feature type="domain" description="Alpha-ketoglutarate-dependent dioxygenase AlkB-like" evidence="1">
    <location>
        <begin position="2"/>
        <end position="114"/>
    </location>
</feature>
<feature type="non-terminal residue" evidence="2">
    <location>
        <position position="126"/>
    </location>
</feature>
<evidence type="ECO:0000313" key="3">
    <source>
        <dbReference type="Proteomes" id="UP000265703"/>
    </source>
</evidence>
<dbReference type="InterPro" id="IPR027450">
    <property type="entry name" value="AlkB-like"/>
</dbReference>
<dbReference type="Proteomes" id="UP000265703">
    <property type="component" value="Unassembled WGS sequence"/>
</dbReference>
<dbReference type="GO" id="GO:0035516">
    <property type="term" value="F:broad specificity oxidative DNA demethylase activity"/>
    <property type="evidence" value="ECO:0007669"/>
    <property type="project" value="TreeGrafter"/>
</dbReference>
<comment type="caution">
    <text evidence="2">The sequence shown here is derived from an EMBL/GenBank/DDBJ whole genome shotgun (WGS) entry which is preliminary data.</text>
</comment>
<name>A0A397RY31_9GLOM</name>
<dbReference type="GO" id="GO:0006307">
    <property type="term" value="P:DNA alkylation repair"/>
    <property type="evidence" value="ECO:0007669"/>
    <property type="project" value="TreeGrafter"/>
</dbReference>
<dbReference type="AlphaFoldDB" id="A0A397RY31"/>
<dbReference type="STRING" id="658196.A0A397RY31"/>
<dbReference type="EMBL" id="QKYT01001504">
    <property type="protein sequence ID" value="RIA79160.1"/>
    <property type="molecule type" value="Genomic_DNA"/>
</dbReference>
<protein>
    <recommendedName>
        <fullName evidence="1">Alpha-ketoglutarate-dependent dioxygenase AlkB-like domain-containing protein</fullName>
    </recommendedName>
</protein>
<dbReference type="InterPro" id="IPR032852">
    <property type="entry name" value="ALKBH2"/>
</dbReference>
<sequence length="126" mass="14303">MYMEEQKISWYDDGEKGVSPVVANLSMGSPAEMKFRTKAGTKRKLTKQEIPVTNKKVKKVKKVELPRTSNISKDICIKKRTTGPDLVLELHHGDLLIMVGEVVQKNYEHTVIPKGFRITSTTRFIS</sequence>
<accession>A0A397RY31</accession>
<dbReference type="OrthoDB" id="2163491at2759"/>
<keyword evidence="3" id="KW-1185">Reference proteome</keyword>
<dbReference type="SUPFAM" id="SSF51197">
    <property type="entry name" value="Clavaminate synthase-like"/>
    <property type="match status" value="1"/>
</dbReference>
<dbReference type="PANTHER" id="PTHR31573">
    <property type="entry name" value="ALPHA-KETOGLUTARATE-DEPENDENT DIOXYGENASE ALKB HOMOLOG 2"/>
    <property type="match status" value="1"/>
</dbReference>
<evidence type="ECO:0000313" key="2">
    <source>
        <dbReference type="EMBL" id="RIA79160.1"/>
    </source>
</evidence>
<dbReference type="PANTHER" id="PTHR31573:SF4">
    <property type="entry name" value="FE2OG DIOXYGENASE DOMAIN-CONTAINING PROTEIN"/>
    <property type="match status" value="1"/>
</dbReference>
<dbReference type="Pfam" id="PF13532">
    <property type="entry name" value="2OG-FeII_Oxy_2"/>
    <property type="match status" value="1"/>
</dbReference>